<dbReference type="SUPFAM" id="SSF50346">
    <property type="entry name" value="PRC-barrel domain"/>
    <property type="match status" value="2"/>
</dbReference>
<dbReference type="eggNOG" id="COG3861">
    <property type="taxonomic scope" value="Bacteria"/>
</dbReference>
<dbReference type="InterPro" id="IPR027275">
    <property type="entry name" value="PRC-brl_dom"/>
</dbReference>
<feature type="domain" description="PRC-barrel" evidence="1">
    <location>
        <begin position="12"/>
        <end position="76"/>
    </location>
</feature>
<keyword evidence="3" id="KW-1185">Reference proteome</keyword>
<dbReference type="STRING" id="1293054.HSACCH_01861"/>
<accession>M5E1E4</accession>
<dbReference type="GO" id="GO:0030077">
    <property type="term" value="C:plasma membrane light-harvesting complex"/>
    <property type="evidence" value="ECO:0007669"/>
    <property type="project" value="InterPro"/>
</dbReference>
<organism evidence="2 3">
    <name type="scientific">Halanaerobium saccharolyticum subsp. saccharolyticum DSM 6643</name>
    <dbReference type="NCBI Taxonomy" id="1293054"/>
    <lineage>
        <taxon>Bacteria</taxon>
        <taxon>Bacillati</taxon>
        <taxon>Bacillota</taxon>
        <taxon>Clostridia</taxon>
        <taxon>Halanaerobiales</taxon>
        <taxon>Halanaerobiaceae</taxon>
        <taxon>Halanaerobium</taxon>
    </lineage>
</organism>
<dbReference type="OrthoDB" id="9793882at2"/>
<proteinExistence type="predicted"/>
<dbReference type="Proteomes" id="UP000012063">
    <property type="component" value="Unassembled WGS sequence"/>
</dbReference>
<name>M5E1E4_9FIRM</name>
<evidence type="ECO:0000259" key="1">
    <source>
        <dbReference type="Pfam" id="PF05239"/>
    </source>
</evidence>
<evidence type="ECO:0000313" key="2">
    <source>
        <dbReference type="EMBL" id="CCU80110.1"/>
    </source>
</evidence>
<dbReference type="Gene3D" id="3.90.50.10">
    <property type="entry name" value="Photosynthetic Reaction Center, subunit H, domain 2"/>
    <property type="match status" value="2"/>
</dbReference>
<dbReference type="InParanoid" id="M5E1E4"/>
<dbReference type="Pfam" id="PF05239">
    <property type="entry name" value="PRC"/>
    <property type="match status" value="1"/>
</dbReference>
<dbReference type="GO" id="GO:0019684">
    <property type="term" value="P:photosynthesis, light reaction"/>
    <property type="evidence" value="ECO:0007669"/>
    <property type="project" value="InterPro"/>
</dbReference>
<sequence>MLRKLHSLKSFVVNGKNGKLGKVDDFYFDQNQFVVRYLVIDTGNWLEHEQTLISTHAIDNVDFDNSEIHVNLSSEQLEDSPSIEQNEPISKAKEKALIEYFGWPDYWKKTHSSDSELIHAGITERKKLLDFKTIKKEEKAKQKADIVATNLRSLEEVRGYKIHAKDDKFGHLEDLFVEEEDSWIIRYLLIDTRNIMEGKSVLIAPDWIESISWFDQEIFVNKDKKEIEDSPEYKEPKEAKDFIDKNYEELLYDHYDEKKYWE</sequence>
<dbReference type="InterPro" id="IPR011033">
    <property type="entry name" value="PRC_barrel-like_sf"/>
</dbReference>
<reference evidence="3" key="1">
    <citation type="journal article" date="2013" name="Genome Announc.">
        <title>Genome Sequence of Halanaerobium saccharolyticum subsp. saccharolyticum Strain DSM 6643T, a Halophilic Hydrogen-Producing Bacterium.</title>
        <authorList>
            <person name="Kivisto A."/>
            <person name="Larjo A."/>
            <person name="Ciranna A."/>
            <person name="Santala V."/>
            <person name="Roos C."/>
            <person name="Karp M."/>
        </authorList>
    </citation>
    <scope>NUCLEOTIDE SEQUENCE [LARGE SCALE GENOMIC DNA]</scope>
    <source>
        <strain evidence="3">DSM 6643</strain>
    </source>
</reference>
<dbReference type="InterPro" id="IPR014747">
    <property type="entry name" value="Bac_photo_RC_H_C"/>
</dbReference>
<evidence type="ECO:0000313" key="3">
    <source>
        <dbReference type="Proteomes" id="UP000012063"/>
    </source>
</evidence>
<dbReference type="EMBL" id="CAUI01000021">
    <property type="protein sequence ID" value="CCU80110.1"/>
    <property type="molecule type" value="Genomic_DNA"/>
</dbReference>
<dbReference type="AlphaFoldDB" id="M5E1E4"/>
<gene>
    <name evidence="2" type="ORF">HSACCH_01861</name>
</gene>
<protein>
    <recommendedName>
        <fullName evidence="1">PRC-barrel domain-containing protein</fullName>
    </recommendedName>
</protein>
<dbReference type="RefSeq" id="WP_005489416.1">
    <property type="nucleotide sequence ID" value="NZ_CAUI01000021.1"/>
</dbReference>
<comment type="caution">
    <text evidence="2">The sequence shown here is derived from an EMBL/GenBank/DDBJ whole genome shotgun (WGS) entry which is preliminary data.</text>
</comment>